<feature type="domain" description="Hedgehog/Intein (Hint)" evidence="1">
    <location>
        <begin position="162"/>
        <end position="300"/>
    </location>
</feature>
<dbReference type="RefSeq" id="WP_219501285.1">
    <property type="nucleotide sequence ID" value="NZ_JAHXDN010000002.1"/>
</dbReference>
<name>A0A9X1FUH3_9RHOB</name>
<evidence type="ECO:0000313" key="3">
    <source>
        <dbReference type="Proteomes" id="UP001138661"/>
    </source>
</evidence>
<protein>
    <submittedName>
        <fullName evidence="2">Hint domain-containing protein</fullName>
    </submittedName>
</protein>
<dbReference type="EMBL" id="JAHXDN010000002">
    <property type="protein sequence ID" value="MBW4707946.1"/>
    <property type="molecule type" value="Genomic_DNA"/>
</dbReference>
<proteinExistence type="predicted"/>
<gene>
    <name evidence="2" type="ORF">KX928_09120</name>
</gene>
<comment type="caution">
    <text evidence="2">The sequence shown here is derived from an EMBL/GenBank/DDBJ whole genome shotgun (WGS) entry which is preliminary data.</text>
</comment>
<evidence type="ECO:0000259" key="1">
    <source>
        <dbReference type="Pfam" id="PF13403"/>
    </source>
</evidence>
<sequence length="342" mass="37031">MPRSYGYTFAIFGTQTTTDGGALVDYRFAPSGTWRWEGTDTYFVIEEASNGNRTFNGDPTNETISSDIQIGARRAQTVDIDGTDRQVMWDYTFEVTDGTTTWRVGVIDVDLNNDDDTNDALEDGYFLVFPDGMPPEGVDLTSGPVVENDDGTSHAGLGGTVVCFAAGTLIETSTGPRPVESLAAGDMILTRDAGLQPLRWTGSTQVPALGDLAPIVISAGVMGNDSDVIVSPQHALLVEDWRAELLYGMPDVLVRAVDLLTHDGIYRRPGGMVTYCHILFDAHHLVQASGLWSESLYPGDMTLQTVNPAARQEIETLFPDLKSYGPKAAPCLRHFEAACLTP</sequence>
<organism evidence="2 3">
    <name type="scientific">Roseobacter insulae</name>
    <dbReference type="NCBI Taxonomy" id="2859783"/>
    <lineage>
        <taxon>Bacteria</taxon>
        <taxon>Pseudomonadati</taxon>
        <taxon>Pseudomonadota</taxon>
        <taxon>Alphaproteobacteria</taxon>
        <taxon>Rhodobacterales</taxon>
        <taxon>Roseobacteraceae</taxon>
        <taxon>Roseobacter</taxon>
    </lineage>
</organism>
<dbReference type="Proteomes" id="UP001138661">
    <property type="component" value="Unassembled WGS sequence"/>
</dbReference>
<reference evidence="2" key="1">
    <citation type="submission" date="2021-07" db="EMBL/GenBank/DDBJ databases">
        <title>Roseobacter insulae sp. nov., isolated from a tidal flat.</title>
        <authorList>
            <person name="Park S."/>
            <person name="Yoon J.-H."/>
        </authorList>
    </citation>
    <scope>NUCLEOTIDE SEQUENCE</scope>
    <source>
        <strain evidence="2">YSTF-M11</strain>
    </source>
</reference>
<evidence type="ECO:0000313" key="2">
    <source>
        <dbReference type="EMBL" id="MBW4707946.1"/>
    </source>
</evidence>
<dbReference type="AlphaFoldDB" id="A0A9X1FUH3"/>
<dbReference type="Pfam" id="PF13403">
    <property type="entry name" value="Hint_2"/>
    <property type="match status" value="1"/>
</dbReference>
<accession>A0A9X1FUH3</accession>
<dbReference type="InterPro" id="IPR028992">
    <property type="entry name" value="Hedgehog/Intein_dom"/>
</dbReference>
<keyword evidence="3" id="KW-1185">Reference proteome</keyword>